<dbReference type="PANTHER" id="PTHR46333:SF2">
    <property type="entry name" value="CYTOKINESIS PROTEIN 3"/>
    <property type="match status" value="1"/>
</dbReference>
<dbReference type="AlphaFoldDB" id="A0AAE3QSA7"/>
<gene>
    <name evidence="3" type="ORF">QNI16_15695</name>
</gene>
<evidence type="ECO:0000256" key="1">
    <source>
        <dbReference type="SAM" id="SignalP"/>
    </source>
</evidence>
<evidence type="ECO:0000313" key="4">
    <source>
        <dbReference type="Proteomes" id="UP001241110"/>
    </source>
</evidence>
<feature type="signal peptide" evidence="1">
    <location>
        <begin position="1"/>
        <end position="17"/>
    </location>
</feature>
<sequence length="380" mass="44206">MKIWLPVFFLVTLSAFAQKTSVNPYTSVDTKALQIPDSLTTTPDGIAEYINLNFKTDKERVRAIFIWIATNIEYDFDNLFAINLYEKEEDKILLPLKTRKGICENYAALFCHLCTKTGIRSYRISGYTKQNGFVDYIPHSWAAALIENNWYLFDPTWGSGYVSNDKFYKRIDNTYFYVTPSVLIKSHIPFDPLWQFLNYPITNQEFYEGKITANTSKPLFNYSDSIQVYEKQGIIEQLQATAYRIQKNGVKNAMIVNMIHYLKGEVENEKGQIYNKAGADFNEAVKNYNVFINYRNKQFNPPKADIEIKVMLDTTEASLQEAKYKLNTINSPNVELQNLINLLNKQITELADQTKEQQNWLQDYFRKGKLGRRLHFSMGK</sequence>
<feature type="chain" id="PRO_5042061918" evidence="1">
    <location>
        <begin position="18"/>
        <end position="380"/>
    </location>
</feature>
<dbReference type="RefSeq" id="WP_313980412.1">
    <property type="nucleotide sequence ID" value="NZ_JASJOS010000006.1"/>
</dbReference>
<dbReference type="InterPro" id="IPR052557">
    <property type="entry name" value="CAP/Cytokinesis_protein"/>
</dbReference>
<reference evidence="3" key="1">
    <citation type="submission" date="2023-05" db="EMBL/GenBank/DDBJ databases">
        <authorList>
            <person name="Zhang X."/>
        </authorList>
    </citation>
    <scope>NUCLEOTIDE SEQUENCE</scope>
    <source>
        <strain evidence="3">YF14B1</strain>
    </source>
</reference>
<feature type="domain" description="Transglutaminase-like" evidence="2">
    <location>
        <begin position="95"/>
        <end position="157"/>
    </location>
</feature>
<dbReference type="SMART" id="SM00460">
    <property type="entry name" value="TGc"/>
    <property type="match status" value="1"/>
</dbReference>
<dbReference type="SUPFAM" id="SSF54001">
    <property type="entry name" value="Cysteine proteinases"/>
    <property type="match status" value="1"/>
</dbReference>
<comment type="caution">
    <text evidence="3">The sequence shown here is derived from an EMBL/GenBank/DDBJ whole genome shotgun (WGS) entry which is preliminary data.</text>
</comment>
<dbReference type="InterPro" id="IPR002931">
    <property type="entry name" value="Transglutaminase-like"/>
</dbReference>
<protein>
    <submittedName>
        <fullName evidence="3">Transglutaminase domain-containing protein</fullName>
    </submittedName>
</protein>
<dbReference type="InterPro" id="IPR038765">
    <property type="entry name" value="Papain-like_cys_pep_sf"/>
</dbReference>
<evidence type="ECO:0000313" key="3">
    <source>
        <dbReference type="EMBL" id="MDJ1481944.1"/>
    </source>
</evidence>
<keyword evidence="1" id="KW-0732">Signal</keyword>
<dbReference type="Proteomes" id="UP001241110">
    <property type="component" value="Unassembled WGS sequence"/>
</dbReference>
<dbReference type="GO" id="GO:0005737">
    <property type="term" value="C:cytoplasm"/>
    <property type="evidence" value="ECO:0007669"/>
    <property type="project" value="TreeGrafter"/>
</dbReference>
<evidence type="ECO:0000259" key="2">
    <source>
        <dbReference type="SMART" id="SM00460"/>
    </source>
</evidence>
<dbReference type="Pfam" id="PF01841">
    <property type="entry name" value="Transglut_core"/>
    <property type="match status" value="1"/>
</dbReference>
<dbReference type="PANTHER" id="PTHR46333">
    <property type="entry name" value="CYTOKINESIS PROTEIN 3"/>
    <property type="match status" value="1"/>
</dbReference>
<name>A0AAE3QSA7_9BACT</name>
<accession>A0AAE3QSA7</accession>
<dbReference type="Gene3D" id="3.10.620.30">
    <property type="match status" value="1"/>
</dbReference>
<organism evidence="3 4">
    <name type="scientific">Xanthocytophaga flava</name>
    <dbReference type="NCBI Taxonomy" id="3048013"/>
    <lineage>
        <taxon>Bacteria</taxon>
        <taxon>Pseudomonadati</taxon>
        <taxon>Bacteroidota</taxon>
        <taxon>Cytophagia</taxon>
        <taxon>Cytophagales</taxon>
        <taxon>Rhodocytophagaceae</taxon>
        <taxon>Xanthocytophaga</taxon>
    </lineage>
</organism>
<proteinExistence type="predicted"/>
<dbReference type="EMBL" id="JASJOS010000006">
    <property type="protein sequence ID" value="MDJ1481944.1"/>
    <property type="molecule type" value="Genomic_DNA"/>
</dbReference>